<sequence length="273" mass="28855">MGWGFYSPGLACPTGYTAACTAEYGKRSDWEVEFTLIPGETAVGCCPEGFRCTNLNGQTCVAAAANTQLTVTTGRCSGRELVNVAPVTYPVFIDIMTTITEATSTGGRGPLATQASKQMALLAPMFQLNYQASDLAQTTTPPTAQAQPSESSNSPPISSDPFVPDDSSFSSHPGGAPEQDGLSTGAIVGIAVGAALGGILLGVLAILFIRKKRRAGAPELAESQPPEQPQYDYKYPAEMPGSNQPYRTELWTQPAELSSGSDRWSHNHHPNPR</sequence>
<gene>
    <name evidence="1" type="ORF">F5144DRAFT_563049</name>
</gene>
<organism evidence="1 2">
    <name type="scientific">Chaetomium tenue</name>
    <dbReference type="NCBI Taxonomy" id="1854479"/>
    <lineage>
        <taxon>Eukaryota</taxon>
        <taxon>Fungi</taxon>
        <taxon>Dikarya</taxon>
        <taxon>Ascomycota</taxon>
        <taxon>Pezizomycotina</taxon>
        <taxon>Sordariomycetes</taxon>
        <taxon>Sordariomycetidae</taxon>
        <taxon>Sordariales</taxon>
        <taxon>Chaetomiaceae</taxon>
        <taxon>Chaetomium</taxon>
    </lineage>
</organism>
<name>A0ACB7PJS1_9PEZI</name>
<evidence type="ECO:0000313" key="1">
    <source>
        <dbReference type="EMBL" id="KAH6641280.1"/>
    </source>
</evidence>
<reference evidence="1 2" key="1">
    <citation type="journal article" date="2021" name="Nat. Commun.">
        <title>Genetic determinants of endophytism in the Arabidopsis root mycobiome.</title>
        <authorList>
            <person name="Mesny F."/>
            <person name="Miyauchi S."/>
            <person name="Thiergart T."/>
            <person name="Pickel B."/>
            <person name="Atanasova L."/>
            <person name="Karlsson M."/>
            <person name="Huettel B."/>
            <person name="Barry K.W."/>
            <person name="Haridas S."/>
            <person name="Chen C."/>
            <person name="Bauer D."/>
            <person name="Andreopoulos W."/>
            <person name="Pangilinan J."/>
            <person name="LaButti K."/>
            <person name="Riley R."/>
            <person name="Lipzen A."/>
            <person name="Clum A."/>
            <person name="Drula E."/>
            <person name="Henrissat B."/>
            <person name="Kohler A."/>
            <person name="Grigoriev I.V."/>
            <person name="Martin F.M."/>
            <person name="Hacquard S."/>
        </authorList>
    </citation>
    <scope>NUCLEOTIDE SEQUENCE [LARGE SCALE GENOMIC DNA]</scope>
    <source>
        <strain evidence="1 2">MPI-SDFR-AT-0079</strain>
    </source>
</reference>
<keyword evidence="2" id="KW-1185">Reference proteome</keyword>
<evidence type="ECO:0000313" key="2">
    <source>
        <dbReference type="Proteomes" id="UP000724584"/>
    </source>
</evidence>
<proteinExistence type="predicted"/>
<dbReference type="Proteomes" id="UP000724584">
    <property type="component" value="Unassembled WGS sequence"/>
</dbReference>
<comment type="caution">
    <text evidence="1">The sequence shown here is derived from an EMBL/GenBank/DDBJ whole genome shotgun (WGS) entry which is preliminary data.</text>
</comment>
<accession>A0ACB7PJS1</accession>
<protein>
    <submittedName>
        <fullName evidence="1">Uncharacterized protein</fullName>
    </submittedName>
</protein>
<dbReference type="EMBL" id="JAGIZQ010000002">
    <property type="protein sequence ID" value="KAH6641280.1"/>
    <property type="molecule type" value="Genomic_DNA"/>
</dbReference>